<evidence type="ECO:0000313" key="2">
    <source>
        <dbReference type="Proteomes" id="UP000723463"/>
    </source>
</evidence>
<accession>A0A9P6F6W0</accession>
<evidence type="ECO:0000313" key="1">
    <source>
        <dbReference type="EMBL" id="KAF9543723.1"/>
    </source>
</evidence>
<sequence length="206" mass="23591">MTSSTFFSGLAVTFATTSSRNVMGQDKKQVPHPSYRNGSGIGNKTELEDYLDCLLVHHQHDNQANNNNDRRYKYTSNLTRPHIWARFTRIHKTEIESSQKILLELVDYRLVTTPAEYADWMDCLVDRTMKHMSRHQFVHLEYQSLAELAPINDLYSTSDIGYILPVPRTNTGDLINLKPPLKIQEAGSSEESECDGYSLFFSPTRS</sequence>
<protein>
    <submittedName>
        <fullName evidence="1">Uncharacterized protein</fullName>
    </submittedName>
</protein>
<proteinExistence type="predicted"/>
<organism evidence="1 2">
    <name type="scientific">Mortierella hygrophila</name>
    <dbReference type="NCBI Taxonomy" id="979708"/>
    <lineage>
        <taxon>Eukaryota</taxon>
        <taxon>Fungi</taxon>
        <taxon>Fungi incertae sedis</taxon>
        <taxon>Mucoromycota</taxon>
        <taxon>Mortierellomycotina</taxon>
        <taxon>Mortierellomycetes</taxon>
        <taxon>Mortierellales</taxon>
        <taxon>Mortierellaceae</taxon>
        <taxon>Mortierella</taxon>
    </lineage>
</organism>
<dbReference type="Proteomes" id="UP000723463">
    <property type="component" value="Unassembled WGS sequence"/>
</dbReference>
<comment type="caution">
    <text evidence="1">The sequence shown here is derived from an EMBL/GenBank/DDBJ whole genome shotgun (WGS) entry which is preliminary data.</text>
</comment>
<gene>
    <name evidence="1" type="ORF">EC957_000502</name>
</gene>
<reference evidence="1" key="1">
    <citation type="journal article" date="2020" name="Fungal Divers.">
        <title>Resolving the Mortierellaceae phylogeny through synthesis of multi-gene phylogenetics and phylogenomics.</title>
        <authorList>
            <person name="Vandepol N."/>
            <person name="Liber J."/>
            <person name="Desiro A."/>
            <person name="Na H."/>
            <person name="Kennedy M."/>
            <person name="Barry K."/>
            <person name="Grigoriev I.V."/>
            <person name="Miller A.N."/>
            <person name="O'Donnell K."/>
            <person name="Stajich J.E."/>
            <person name="Bonito G."/>
        </authorList>
    </citation>
    <scope>NUCLEOTIDE SEQUENCE</scope>
    <source>
        <strain evidence="1">NRRL 2591</strain>
    </source>
</reference>
<dbReference type="AlphaFoldDB" id="A0A9P6F6W0"/>
<keyword evidence="2" id="KW-1185">Reference proteome</keyword>
<dbReference type="EMBL" id="JAAAXW010000106">
    <property type="protein sequence ID" value="KAF9543723.1"/>
    <property type="molecule type" value="Genomic_DNA"/>
</dbReference>
<name>A0A9P6F6W0_9FUNG</name>